<protein>
    <submittedName>
        <fullName evidence="1">Uncharacterized protein</fullName>
    </submittedName>
</protein>
<reference evidence="1 2" key="1">
    <citation type="journal article" date="2019" name="Sci. Rep.">
        <title>Orb-weaving spider Araneus ventricosus genome elucidates the spidroin gene catalogue.</title>
        <authorList>
            <person name="Kono N."/>
            <person name="Nakamura H."/>
            <person name="Ohtoshi R."/>
            <person name="Moran D.A.P."/>
            <person name="Shinohara A."/>
            <person name="Yoshida Y."/>
            <person name="Fujiwara M."/>
            <person name="Mori M."/>
            <person name="Tomita M."/>
            <person name="Arakawa K."/>
        </authorList>
    </citation>
    <scope>NUCLEOTIDE SEQUENCE [LARGE SCALE GENOMIC DNA]</scope>
</reference>
<dbReference type="EMBL" id="BGPR01000033">
    <property type="protein sequence ID" value="GBL83532.1"/>
    <property type="molecule type" value="Genomic_DNA"/>
</dbReference>
<keyword evidence="2" id="KW-1185">Reference proteome</keyword>
<name>A0A4Y2AU12_ARAVE</name>
<dbReference type="AlphaFoldDB" id="A0A4Y2AU12"/>
<proteinExistence type="predicted"/>
<dbReference type="Proteomes" id="UP000499080">
    <property type="component" value="Unassembled WGS sequence"/>
</dbReference>
<accession>A0A4Y2AU12</accession>
<comment type="caution">
    <text evidence="1">The sequence shown here is derived from an EMBL/GenBank/DDBJ whole genome shotgun (WGS) entry which is preliminary data.</text>
</comment>
<gene>
    <name evidence="1" type="ORF">AVEN_196376_1</name>
</gene>
<organism evidence="1 2">
    <name type="scientific">Araneus ventricosus</name>
    <name type="common">Orbweaver spider</name>
    <name type="synonym">Epeira ventricosa</name>
    <dbReference type="NCBI Taxonomy" id="182803"/>
    <lineage>
        <taxon>Eukaryota</taxon>
        <taxon>Metazoa</taxon>
        <taxon>Ecdysozoa</taxon>
        <taxon>Arthropoda</taxon>
        <taxon>Chelicerata</taxon>
        <taxon>Arachnida</taxon>
        <taxon>Araneae</taxon>
        <taxon>Araneomorphae</taxon>
        <taxon>Entelegynae</taxon>
        <taxon>Araneoidea</taxon>
        <taxon>Araneidae</taxon>
        <taxon>Araneus</taxon>
    </lineage>
</organism>
<sequence length="134" mass="16088">MRFNLHQGTYMQRNFVESNFEPRTLLSRSRDIPTRPPWSQSNKCIVYRSETCNFATMETLSYVMQNELFYLYFAIRHCPNSRDKNPWFAVWMGVVMFSLPANTVPTRKESSTFHFSRKPQTSCTWWSLRRRLRG</sequence>
<evidence type="ECO:0000313" key="1">
    <source>
        <dbReference type="EMBL" id="GBL83532.1"/>
    </source>
</evidence>
<evidence type="ECO:0000313" key="2">
    <source>
        <dbReference type="Proteomes" id="UP000499080"/>
    </source>
</evidence>